<feature type="repeat" description="WD" evidence="4">
    <location>
        <begin position="582"/>
        <end position="596"/>
    </location>
</feature>
<dbReference type="PANTHER" id="PTHR19856">
    <property type="entry name" value="WD-REPEATCONTAINING PROTEIN WDR1"/>
    <property type="match status" value="1"/>
</dbReference>
<dbReference type="Pfam" id="PF00400">
    <property type="entry name" value="WD40"/>
    <property type="match status" value="5"/>
</dbReference>
<dbReference type="STRING" id="933084.A0A067PV27"/>
<dbReference type="SUPFAM" id="SSF50978">
    <property type="entry name" value="WD40 repeat-like"/>
    <property type="match status" value="2"/>
</dbReference>
<organism evidence="6 7">
    <name type="scientific">Jaapia argillacea MUCL 33604</name>
    <dbReference type="NCBI Taxonomy" id="933084"/>
    <lineage>
        <taxon>Eukaryota</taxon>
        <taxon>Fungi</taxon>
        <taxon>Dikarya</taxon>
        <taxon>Basidiomycota</taxon>
        <taxon>Agaricomycotina</taxon>
        <taxon>Agaricomycetes</taxon>
        <taxon>Agaricomycetidae</taxon>
        <taxon>Jaapiales</taxon>
        <taxon>Jaapiaceae</taxon>
        <taxon>Jaapia</taxon>
    </lineage>
</organism>
<dbReference type="Proteomes" id="UP000027265">
    <property type="component" value="Unassembled WGS sequence"/>
</dbReference>
<dbReference type="GO" id="GO:0051015">
    <property type="term" value="F:actin filament binding"/>
    <property type="evidence" value="ECO:0007669"/>
    <property type="project" value="TreeGrafter"/>
</dbReference>
<feature type="repeat" description="WD" evidence="4">
    <location>
        <begin position="474"/>
        <end position="515"/>
    </location>
</feature>
<sequence length="600" mass="64113">MSYKVSSLFPCNPSTTRGVATKLSASKDKIIYTNGKTVIIRDLNNPAIATAYSGHTQNATVARFSPSGYYCASGDASGTVRIWDTVGGDQTLKAEYKVISGRINDLEWDGESKRIIAVGDGREKFGHAFMMDTGSSVGEIMGHQKPINAVSIRSQRPYRAVTASDDTTIVFHLGTPYKFDKTIKTHTKFVQDIRYAPSGSHFASVGSDAKIFIYDGLTGETAAELTDNGHKGTIMAGNWNSDNKSLVTSSADCTVKLWDVENRKSITTWTLGSGVNHQQVGNIWLGNDTIVSLSMSGDLNVLDRRSEDKPVRVVTGATKAVTATVPVASDTFLAGTAEGRILQFSSTTGDASYVEGEGHTNLVTSLSVAPDGMVFSVGFDDRLREIEGSKFTSAAASTSSQPKSVAVAGDGTVFVAEAQNVEAFRSNQKVFETSTKFTPSAIASHGSLVVIGGEDQKIRLNEWDGKQLRETANLEGNKGSVTALAFSPNGSLLVAGDSTGKIVLFDVKEKKVVTSRWSFHSARINSLSWTADSLHCASGSLDTDVYIWSVQKPLRNISIKKAVPGGVNAVAWLDSDGKKGQLASAGADGCVRLWDVIFHV</sequence>
<feature type="repeat" description="WD" evidence="4">
    <location>
        <begin position="183"/>
        <end position="224"/>
    </location>
</feature>
<name>A0A067PV27_9AGAM</name>
<dbReference type="HOGENOM" id="CLU_015246_1_0_1"/>
<dbReference type="InterPro" id="IPR020472">
    <property type="entry name" value="WD40_PAC1"/>
</dbReference>
<dbReference type="FunFam" id="2.130.10.10:FF:000167">
    <property type="entry name" value="Actin-interacting protein 1"/>
    <property type="match status" value="1"/>
</dbReference>
<feature type="repeat" description="WD" evidence="4">
    <location>
        <begin position="227"/>
        <end position="268"/>
    </location>
</feature>
<feature type="domain" description="Anaphase-promoting complex subunit 4-like WD40" evidence="5">
    <location>
        <begin position="448"/>
        <end position="531"/>
    </location>
</feature>
<dbReference type="InterPro" id="IPR036322">
    <property type="entry name" value="WD40_repeat_dom_sf"/>
</dbReference>
<dbReference type="PROSITE" id="PS00678">
    <property type="entry name" value="WD_REPEATS_1"/>
    <property type="match status" value="2"/>
</dbReference>
<evidence type="ECO:0000256" key="2">
    <source>
        <dbReference type="ARBA" id="ARBA00022737"/>
    </source>
</evidence>
<keyword evidence="7" id="KW-1185">Reference proteome</keyword>
<keyword evidence="1 4" id="KW-0853">WD repeat</keyword>
<dbReference type="GO" id="GO:0030042">
    <property type="term" value="P:actin filament depolymerization"/>
    <property type="evidence" value="ECO:0007669"/>
    <property type="project" value="TreeGrafter"/>
</dbReference>
<dbReference type="InParanoid" id="A0A067PV27"/>
<dbReference type="PRINTS" id="PR00320">
    <property type="entry name" value="GPROTEINBRPT"/>
</dbReference>
<reference evidence="7" key="1">
    <citation type="journal article" date="2014" name="Proc. Natl. Acad. Sci. U.S.A.">
        <title>Extensive sampling of basidiomycete genomes demonstrates inadequacy of the white-rot/brown-rot paradigm for wood decay fungi.</title>
        <authorList>
            <person name="Riley R."/>
            <person name="Salamov A.A."/>
            <person name="Brown D.W."/>
            <person name="Nagy L.G."/>
            <person name="Floudas D."/>
            <person name="Held B.W."/>
            <person name="Levasseur A."/>
            <person name="Lombard V."/>
            <person name="Morin E."/>
            <person name="Otillar R."/>
            <person name="Lindquist E.A."/>
            <person name="Sun H."/>
            <person name="LaButti K.M."/>
            <person name="Schmutz J."/>
            <person name="Jabbour D."/>
            <person name="Luo H."/>
            <person name="Baker S.E."/>
            <person name="Pisabarro A.G."/>
            <person name="Walton J.D."/>
            <person name="Blanchette R.A."/>
            <person name="Henrissat B."/>
            <person name="Martin F."/>
            <person name="Cullen D."/>
            <person name="Hibbett D.S."/>
            <person name="Grigoriev I.V."/>
        </authorList>
    </citation>
    <scope>NUCLEOTIDE SEQUENCE [LARGE SCALE GENOMIC DNA]</scope>
    <source>
        <strain evidence="7">MUCL 33604</strain>
    </source>
</reference>
<evidence type="ECO:0000256" key="3">
    <source>
        <dbReference type="ARBA" id="ARBA00038366"/>
    </source>
</evidence>
<feature type="repeat" description="WD" evidence="4">
    <location>
        <begin position="52"/>
        <end position="93"/>
    </location>
</feature>
<evidence type="ECO:0000259" key="5">
    <source>
        <dbReference type="Pfam" id="PF12894"/>
    </source>
</evidence>
<dbReference type="Gene3D" id="2.130.10.10">
    <property type="entry name" value="YVTN repeat-like/Quinoprotein amine dehydrogenase"/>
    <property type="match status" value="2"/>
</dbReference>
<dbReference type="InterPro" id="IPR015943">
    <property type="entry name" value="WD40/YVTN_repeat-like_dom_sf"/>
</dbReference>
<dbReference type="PROSITE" id="PS50294">
    <property type="entry name" value="WD_REPEATS_REGION"/>
    <property type="match status" value="4"/>
</dbReference>
<dbReference type="FunFam" id="2.130.10.10:FF:000102">
    <property type="entry name" value="Actin-interacting protein 1"/>
    <property type="match status" value="1"/>
</dbReference>
<dbReference type="PROSITE" id="PS50082">
    <property type="entry name" value="WD_REPEATS_2"/>
    <property type="match status" value="6"/>
</dbReference>
<dbReference type="InterPro" id="IPR001680">
    <property type="entry name" value="WD40_rpt"/>
</dbReference>
<gene>
    <name evidence="6" type="ORF">JAAARDRAFT_34386</name>
</gene>
<dbReference type="InterPro" id="IPR024977">
    <property type="entry name" value="Apc4-like_WD40_dom"/>
</dbReference>
<protein>
    <recommendedName>
        <fullName evidence="5">Anaphase-promoting complex subunit 4-like WD40 domain-containing protein</fullName>
    </recommendedName>
</protein>
<comment type="similarity">
    <text evidence="3">Belongs to the WD repeat AIP1 family.</text>
</comment>
<feature type="repeat" description="WD" evidence="4">
    <location>
        <begin position="517"/>
        <end position="551"/>
    </location>
</feature>
<evidence type="ECO:0000256" key="1">
    <source>
        <dbReference type="ARBA" id="ARBA00022574"/>
    </source>
</evidence>
<evidence type="ECO:0000256" key="4">
    <source>
        <dbReference type="PROSITE-ProRule" id="PRU00221"/>
    </source>
</evidence>
<dbReference type="Pfam" id="PF12894">
    <property type="entry name" value="ANAPC4_WD40"/>
    <property type="match status" value="1"/>
</dbReference>
<proteinExistence type="inferred from homology"/>
<dbReference type="AlphaFoldDB" id="A0A067PV27"/>
<dbReference type="SMART" id="SM00320">
    <property type="entry name" value="WD40"/>
    <property type="match status" value="9"/>
</dbReference>
<dbReference type="FunCoup" id="A0A067PV27">
    <property type="interactions" value="259"/>
</dbReference>
<dbReference type="GO" id="GO:0030864">
    <property type="term" value="C:cortical actin cytoskeleton"/>
    <property type="evidence" value="ECO:0007669"/>
    <property type="project" value="TreeGrafter"/>
</dbReference>
<dbReference type="PANTHER" id="PTHR19856:SF0">
    <property type="entry name" value="WD REPEAT-CONTAINING PROTEIN 1"/>
    <property type="match status" value="1"/>
</dbReference>
<keyword evidence="2" id="KW-0677">Repeat</keyword>
<evidence type="ECO:0000313" key="6">
    <source>
        <dbReference type="EMBL" id="KDQ58569.1"/>
    </source>
</evidence>
<dbReference type="InterPro" id="IPR019775">
    <property type="entry name" value="WD40_repeat_CS"/>
</dbReference>
<accession>A0A067PV27</accession>
<dbReference type="EMBL" id="KL197717">
    <property type="protein sequence ID" value="KDQ58569.1"/>
    <property type="molecule type" value="Genomic_DNA"/>
</dbReference>
<dbReference type="OrthoDB" id="2306at2759"/>
<evidence type="ECO:0000313" key="7">
    <source>
        <dbReference type="Proteomes" id="UP000027265"/>
    </source>
</evidence>